<name>A0A367RHN1_NOSPU</name>
<dbReference type="Pfam" id="PF13489">
    <property type="entry name" value="Methyltransf_23"/>
    <property type="match status" value="1"/>
</dbReference>
<dbReference type="PANTHER" id="PTHR43861">
    <property type="entry name" value="TRANS-ACONITATE 2-METHYLTRANSFERASE-RELATED"/>
    <property type="match status" value="1"/>
</dbReference>
<sequence length="247" mass="28441">MRDYNKEYSTFNTNDPDKKYEYSFDKLLRRYMLRSFLPFLSSGKALELGCFQGEFTEMLIDHFTDITVIEAADTLVEYVRNRVGYRVKFINSVFETLELQDKYDAIFLIHTLEHLDDPVFILRKINSWLSDQGLLFLAVPNANAPSRQIAVKMGLISHNTAVTEAEFAHGHRKTYAFDSLEKDTIDAGLNIVHRGGIFFKALANFQFDKLLSTDIISDSYLEACYKLGMQYPDLCASIFMVCEKGRI</sequence>
<dbReference type="GO" id="GO:0032259">
    <property type="term" value="P:methylation"/>
    <property type="evidence" value="ECO:0007669"/>
    <property type="project" value="UniProtKB-KW"/>
</dbReference>
<reference evidence="1 2" key="1">
    <citation type="submission" date="2016-04" db="EMBL/GenBank/DDBJ databases">
        <authorList>
            <person name="Evans L.H."/>
            <person name="Alamgir A."/>
            <person name="Owens N."/>
            <person name="Weber N.D."/>
            <person name="Virtaneva K."/>
            <person name="Barbian K."/>
            <person name="Babar A."/>
            <person name="Rosenke K."/>
        </authorList>
    </citation>
    <scope>NUCLEOTIDE SEQUENCE [LARGE SCALE GENOMIC DNA]</scope>
    <source>
        <strain evidence="1">NIES-2108</strain>
    </source>
</reference>
<dbReference type="SUPFAM" id="SSF53335">
    <property type="entry name" value="S-adenosyl-L-methionine-dependent methyltransferases"/>
    <property type="match status" value="1"/>
</dbReference>
<dbReference type="InterPro" id="IPR029063">
    <property type="entry name" value="SAM-dependent_MTases_sf"/>
</dbReference>
<organism evidence="1 2">
    <name type="scientific">Nostoc punctiforme NIES-2108</name>
    <dbReference type="NCBI Taxonomy" id="1356359"/>
    <lineage>
        <taxon>Bacteria</taxon>
        <taxon>Bacillati</taxon>
        <taxon>Cyanobacteriota</taxon>
        <taxon>Cyanophyceae</taxon>
        <taxon>Nostocales</taxon>
        <taxon>Nostocaceae</taxon>
        <taxon>Nostoc</taxon>
    </lineage>
</organism>
<dbReference type="Proteomes" id="UP000252085">
    <property type="component" value="Unassembled WGS sequence"/>
</dbReference>
<evidence type="ECO:0000313" key="1">
    <source>
        <dbReference type="EMBL" id="RCJ36076.1"/>
    </source>
</evidence>
<dbReference type="EMBL" id="LXQE01000150">
    <property type="protein sequence ID" value="RCJ36076.1"/>
    <property type="molecule type" value="Genomic_DNA"/>
</dbReference>
<dbReference type="CDD" id="cd02440">
    <property type="entry name" value="AdoMet_MTases"/>
    <property type="match status" value="1"/>
</dbReference>
<keyword evidence="1" id="KW-0489">Methyltransferase</keyword>
<dbReference type="Gene3D" id="3.40.50.150">
    <property type="entry name" value="Vaccinia Virus protein VP39"/>
    <property type="match status" value="1"/>
</dbReference>
<gene>
    <name evidence="1" type="ORF">A6769_17350</name>
</gene>
<dbReference type="AlphaFoldDB" id="A0A367RHN1"/>
<proteinExistence type="predicted"/>
<accession>A0A367RHN1</accession>
<comment type="caution">
    <text evidence="1">The sequence shown here is derived from an EMBL/GenBank/DDBJ whole genome shotgun (WGS) entry which is preliminary data.</text>
</comment>
<protein>
    <submittedName>
        <fullName evidence="1">Methyltransferase type 12</fullName>
    </submittedName>
</protein>
<keyword evidence="1" id="KW-0808">Transferase</keyword>
<evidence type="ECO:0000313" key="2">
    <source>
        <dbReference type="Proteomes" id="UP000252085"/>
    </source>
</evidence>
<dbReference type="GO" id="GO:0008168">
    <property type="term" value="F:methyltransferase activity"/>
    <property type="evidence" value="ECO:0007669"/>
    <property type="project" value="UniProtKB-KW"/>
</dbReference>